<accession>A0A812QAY1</accession>
<comment type="caution">
    <text evidence="1">The sequence shown here is derived from an EMBL/GenBank/DDBJ whole genome shotgun (WGS) entry which is preliminary data.</text>
</comment>
<sequence>MWRRWLDRSDMLPFGFSCSQMNSWYTQCVPKGSTAQPEKAKPVPEDECYHMFSELSFNTLVQSFPSNRDRWRQSLGTSSDQLLREHAPGLITDGSTYKSHHDTRGGQRRQWHDLRRGALRWETAALKVLVAAGAKYETYTAGPRTMLASSTIFHSTYKMPCAHYANRAALMSNMQGAFVDKEQYACFTLGSRSRRGSGSILVEVYAAAVLHVTVWVPGKELCMRERLPKTLPALSRFLHSIARSSIQDIPGGMRTLRTTLEKVADCANQEIASGWNLQWVDEVCVIASLFRLDSQLMCGPWEWSGARSSSANSVGARLPVQSAHGSTPSNIDFEAPYNLRVPQGRSDLFSMEVLFALLSGTLPFSAKTEMQLYARIRRGSFTFPDCLCESLGCWFLPLKCLQATSHMA</sequence>
<evidence type="ECO:0000313" key="1">
    <source>
        <dbReference type="EMBL" id="CAE7363293.1"/>
    </source>
</evidence>
<organism evidence="1 2">
    <name type="scientific">Symbiodinium natans</name>
    <dbReference type="NCBI Taxonomy" id="878477"/>
    <lineage>
        <taxon>Eukaryota</taxon>
        <taxon>Sar</taxon>
        <taxon>Alveolata</taxon>
        <taxon>Dinophyceae</taxon>
        <taxon>Suessiales</taxon>
        <taxon>Symbiodiniaceae</taxon>
        <taxon>Symbiodinium</taxon>
    </lineage>
</organism>
<dbReference type="Proteomes" id="UP000604046">
    <property type="component" value="Unassembled WGS sequence"/>
</dbReference>
<dbReference type="EMBL" id="CAJNDS010002186">
    <property type="protein sequence ID" value="CAE7363293.1"/>
    <property type="molecule type" value="Genomic_DNA"/>
</dbReference>
<proteinExistence type="predicted"/>
<reference evidence="1" key="1">
    <citation type="submission" date="2021-02" db="EMBL/GenBank/DDBJ databases">
        <authorList>
            <person name="Dougan E. K."/>
            <person name="Rhodes N."/>
            <person name="Thang M."/>
            <person name="Chan C."/>
        </authorList>
    </citation>
    <scope>NUCLEOTIDE SEQUENCE</scope>
</reference>
<evidence type="ECO:0000313" key="2">
    <source>
        <dbReference type="Proteomes" id="UP000604046"/>
    </source>
</evidence>
<name>A0A812QAY1_9DINO</name>
<gene>
    <name evidence="1" type="primary">erg26</name>
    <name evidence="1" type="ORF">SNAT2548_LOCUS19621</name>
</gene>
<dbReference type="AlphaFoldDB" id="A0A812QAY1"/>
<protein>
    <submittedName>
        <fullName evidence="1">Erg26 protein</fullName>
    </submittedName>
</protein>
<keyword evidence="2" id="KW-1185">Reference proteome</keyword>